<organism evidence="2 3">
    <name type="scientific">Dielma fastidiosa</name>
    <dbReference type="NCBI Taxonomy" id="1034346"/>
    <lineage>
        <taxon>Bacteria</taxon>
        <taxon>Bacillati</taxon>
        <taxon>Bacillota</taxon>
        <taxon>Erysipelotrichia</taxon>
        <taxon>Erysipelotrichales</taxon>
        <taxon>Erysipelotrichaceae</taxon>
        <taxon>Dielma</taxon>
    </lineage>
</organism>
<comment type="caution">
    <text evidence="2">The sequence shown here is derived from an EMBL/GenBank/DDBJ whole genome shotgun (WGS) entry which is preliminary data.</text>
</comment>
<keyword evidence="1" id="KW-1133">Transmembrane helix</keyword>
<evidence type="ECO:0000313" key="3">
    <source>
        <dbReference type="Proteomes" id="UP000247612"/>
    </source>
</evidence>
<feature type="transmembrane region" description="Helical" evidence="1">
    <location>
        <begin position="21"/>
        <end position="42"/>
    </location>
</feature>
<reference evidence="2 3" key="1">
    <citation type="submission" date="2018-05" db="EMBL/GenBank/DDBJ databases">
        <title>Genomic Encyclopedia of Type Strains, Phase IV (KMG-IV): sequencing the most valuable type-strain genomes for metagenomic binning, comparative biology and taxonomic classification.</title>
        <authorList>
            <person name="Goeker M."/>
        </authorList>
    </citation>
    <scope>NUCLEOTIDE SEQUENCE [LARGE SCALE GENOMIC DNA]</scope>
    <source>
        <strain evidence="2 3">JC118</strain>
    </source>
</reference>
<proteinExistence type="predicted"/>
<name>A0A318KHJ2_9FIRM</name>
<keyword evidence="3" id="KW-1185">Reference proteome</keyword>
<evidence type="ECO:0000256" key="1">
    <source>
        <dbReference type="SAM" id="Phobius"/>
    </source>
</evidence>
<dbReference type="OrthoDB" id="3049873at2"/>
<dbReference type="EMBL" id="QJKH01000022">
    <property type="protein sequence ID" value="PXX74638.1"/>
    <property type="molecule type" value="Genomic_DNA"/>
</dbReference>
<dbReference type="RefSeq" id="WP_022938894.1">
    <property type="nucleotide sequence ID" value="NZ_CABKRQ010000007.1"/>
</dbReference>
<dbReference type="AlphaFoldDB" id="A0A318KHJ2"/>
<dbReference type="Proteomes" id="UP000247612">
    <property type="component" value="Unassembled WGS sequence"/>
</dbReference>
<dbReference type="STRING" id="1034346.GCA_000313565_02610"/>
<protein>
    <submittedName>
        <fullName evidence="2">Uncharacterized protein</fullName>
    </submittedName>
</protein>
<keyword evidence="1" id="KW-0472">Membrane</keyword>
<accession>A0A318KHJ2</accession>
<sequence>MFGYELVKKKKKRDPIRFSKKIMYISFSFLTLYVMASFLLAYRSMTTLDSQLTICVFAFWGTECFSNAWIKVSEIKHLKEEKKDELSNE</sequence>
<gene>
    <name evidence="2" type="ORF">DES51_12224</name>
</gene>
<keyword evidence="1" id="KW-0812">Transmembrane</keyword>
<evidence type="ECO:0000313" key="2">
    <source>
        <dbReference type="EMBL" id="PXX74638.1"/>
    </source>
</evidence>